<dbReference type="KEGG" id="acad:UA74_09985"/>
<dbReference type="InterPro" id="IPR007278">
    <property type="entry name" value="DUF397"/>
</dbReference>
<evidence type="ECO:0000313" key="3">
    <source>
        <dbReference type="Proteomes" id="UP000185511"/>
    </source>
</evidence>
<gene>
    <name evidence="2" type="ORF">UA74_09985</name>
</gene>
<evidence type="ECO:0000259" key="1">
    <source>
        <dbReference type="Pfam" id="PF04149"/>
    </source>
</evidence>
<name>A0AAC9PRH7_9PSEU</name>
<dbReference type="EMBL" id="CP016076">
    <property type="protein sequence ID" value="APU14060.1"/>
    <property type="molecule type" value="Genomic_DNA"/>
</dbReference>
<reference evidence="3" key="1">
    <citation type="submission" date="2016-06" db="EMBL/GenBank/DDBJ databases">
        <title>Complete genome sequence of Actinoalloteichus fjordicus DSM 46855 (=ADI127-17), type strain of the new species Actinoalloteichus fjordicus.</title>
        <authorList>
            <person name="Ruckert C."/>
            <person name="Nouioui I."/>
            <person name="Willmese J."/>
            <person name="van Wezel G."/>
            <person name="Klenk H.-P."/>
            <person name="Kalinowski J."/>
            <person name="Zotchev S.B."/>
        </authorList>
    </citation>
    <scope>NUCLEOTIDE SEQUENCE [LARGE SCALE GENOMIC DNA]</scope>
    <source>
        <strain evidence="3">ADI127-7</strain>
    </source>
</reference>
<keyword evidence="3" id="KW-1185">Reference proteome</keyword>
<evidence type="ECO:0000313" key="2">
    <source>
        <dbReference type="EMBL" id="APU14060.1"/>
    </source>
</evidence>
<accession>A0AAC9PRH7</accession>
<proteinExistence type="predicted"/>
<dbReference type="Pfam" id="PF04149">
    <property type="entry name" value="DUF397"/>
    <property type="match status" value="1"/>
</dbReference>
<sequence length="65" mass="7327">MTEPLELRRWRKSSRSAHKTNCVEIGQAPGFIGIRDTKNRDGGTLIVDHTTFTTFLNALRADRLG</sequence>
<dbReference type="AlphaFoldDB" id="A0AAC9PRH7"/>
<organism evidence="2 3">
    <name type="scientific">Actinoalloteichus fjordicus</name>
    <dbReference type="NCBI Taxonomy" id="1612552"/>
    <lineage>
        <taxon>Bacteria</taxon>
        <taxon>Bacillati</taxon>
        <taxon>Actinomycetota</taxon>
        <taxon>Actinomycetes</taxon>
        <taxon>Pseudonocardiales</taxon>
        <taxon>Pseudonocardiaceae</taxon>
        <taxon>Actinoalloteichus</taxon>
    </lineage>
</organism>
<dbReference type="RefSeq" id="WP_075764254.1">
    <property type="nucleotide sequence ID" value="NZ_CP016076.1"/>
</dbReference>
<dbReference type="Proteomes" id="UP000185511">
    <property type="component" value="Chromosome"/>
</dbReference>
<protein>
    <submittedName>
        <fullName evidence="2">DUF397 family protein</fullName>
    </submittedName>
</protein>
<feature type="domain" description="DUF397" evidence="1">
    <location>
        <begin position="9"/>
        <end position="60"/>
    </location>
</feature>